<dbReference type="RefSeq" id="WP_073375368.1">
    <property type="nucleotide sequence ID" value="NZ_FQXS01000009.1"/>
</dbReference>
<dbReference type="PANTHER" id="PTHR40252">
    <property type="entry name" value="BLR0328 PROTEIN"/>
    <property type="match status" value="1"/>
</dbReference>
<dbReference type="PANTHER" id="PTHR40252:SF2">
    <property type="entry name" value="BLR0328 PROTEIN"/>
    <property type="match status" value="1"/>
</dbReference>
<protein>
    <submittedName>
        <fullName evidence="3">Uncharacterized conserved protein, contains FIST_N domain</fullName>
    </submittedName>
</protein>
<organism evidence="3 4">
    <name type="scientific">Desulfofustis glycolicus DSM 9705</name>
    <dbReference type="NCBI Taxonomy" id="1121409"/>
    <lineage>
        <taxon>Bacteria</taxon>
        <taxon>Pseudomonadati</taxon>
        <taxon>Thermodesulfobacteriota</taxon>
        <taxon>Desulfobulbia</taxon>
        <taxon>Desulfobulbales</taxon>
        <taxon>Desulfocapsaceae</taxon>
        <taxon>Desulfofustis</taxon>
    </lineage>
</organism>
<feature type="domain" description="FIST" evidence="1">
    <location>
        <begin position="33"/>
        <end position="228"/>
    </location>
</feature>
<dbReference type="EMBL" id="FQXS01000009">
    <property type="protein sequence ID" value="SHH77537.1"/>
    <property type="molecule type" value="Genomic_DNA"/>
</dbReference>
<evidence type="ECO:0000259" key="1">
    <source>
        <dbReference type="SMART" id="SM00897"/>
    </source>
</evidence>
<evidence type="ECO:0000313" key="4">
    <source>
        <dbReference type="Proteomes" id="UP000184139"/>
    </source>
</evidence>
<proteinExistence type="predicted"/>
<gene>
    <name evidence="3" type="ORF">SAMN02745124_01821</name>
</gene>
<name>A0A1M5VQN2_9BACT</name>
<evidence type="ECO:0000313" key="3">
    <source>
        <dbReference type="EMBL" id="SHH77537.1"/>
    </source>
</evidence>
<dbReference type="SMART" id="SM00897">
    <property type="entry name" value="FIST"/>
    <property type="match status" value="1"/>
</dbReference>
<dbReference type="STRING" id="1121409.SAMN02745124_01821"/>
<accession>A0A1M5VQN2</accession>
<dbReference type="InterPro" id="IPR019494">
    <property type="entry name" value="FIST_C"/>
</dbReference>
<dbReference type="Pfam" id="PF08495">
    <property type="entry name" value="FIST"/>
    <property type="match status" value="1"/>
</dbReference>
<dbReference type="AlphaFoldDB" id="A0A1M5VQN2"/>
<dbReference type="SMART" id="SM01204">
    <property type="entry name" value="FIST_C"/>
    <property type="match status" value="1"/>
</dbReference>
<dbReference type="OrthoDB" id="343514at2"/>
<sequence>MLTTAIGVSDHIDQRQAIAAVLDQCETALAGARPQAGILFTSIIDGDFPYFLDKITSRFPGIELIGCTTDGEIVADQGFVEDAVALLLLASDHLRFASAVACNLSTSGAETLPAAVADCRRRLDGKPALGIILPDGLTTIGLPLGRLIQQATGNTFPVFGGTAGDHYRLEKTYQFHNGLIYTDATPLLLISGDLTLSSQVVTGNEPIGRFYEVNRVEANVLHEIDGRRATDFYDELLGGFSDKLEIAQFPLAVYEPQGHDFCLRDPFLLDREAGTVTCVGTFPDHCRVRLTTISREDILRTAHEANERILAGHPAGRPELVLLFPCTSRRHVLGTRTNEEFAALHQADPPQAFFGFYCYGEIGPLAPDGPSGYHSDTYIAVALSERS</sequence>
<feature type="domain" description="FIST C-domain" evidence="2">
    <location>
        <begin position="229"/>
        <end position="365"/>
    </location>
</feature>
<keyword evidence="4" id="KW-1185">Reference proteome</keyword>
<evidence type="ECO:0000259" key="2">
    <source>
        <dbReference type="SMART" id="SM01204"/>
    </source>
</evidence>
<dbReference type="Pfam" id="PF10442">
    <property type="entry name" value="FIST_C"/>
    <property type="match status" value="1"/>
</dbReference>
<dbReference type="Proteomes" id="UP000184139">
    <property type="component" value="Unassembled WGS sequence"/>
</dbReference>
<reference evidence="3 4" key="1">
    <citation type="submission" date="2016-11" db="EMBL/GenBank/DDBJ databases">
        <authorList>
            <person name="Jaros S."/>
            <person name="Januszkiewicz K."/>
            <person name="Wedrychowicz H."/>
        </authorList>
    </citation>
    <scope>NUCLEOTIDE SEQUENCE [LARGE SCALE GENOMIC DNA]</scope>
    <source>
        <strain evidence="3 4">DSM 9705</strain>
    </source>
</reference>
<dbReference type="InterPro" id="IPR013702">
    <property type="entry name" value="FIST_domain_N"/>
</dbReference>